<accession>A0A087UP96</accession>
<organism evidence="2 3">
    <name type="scientific">Stegodyphus mimosarum</name>
    <name type="common">African social velvet spider</name>
    <dbReference type="NCBI Taxonomy" id="407821"/>
    <lineage>
        <taxon>Eukaryota</taxon>
        <taxon>Metazoa</taxon>
        <taxon>Ecdysozoa</taxon>
        <taxon>Arthropoda</taxon>
        <taxon>Chelicerata</taxon>
        <taxon>Arachnida</taxon>
        <taxon>Araneae</taxon>
        <taxon>Araneomorphae</taxon>
        <taxon>Entelegynae</taxon>
        <taxon>Eresoidea</taxon>
        <taxon>Eresidae</taxon>
        <taxon>Stegodyphus</taxon>
    </lineage>
</organism>
<dbReference type="Proteomes" id="UP000054359">
    <property type="component" value="Unassembled WGS sequence"/>
</dbReference>
<evidence type="ECO:0000313" key="2">
    <source>
        <dbReference type="EMBL" id="KFM79185.1"/>
    </source>
</evidence>
<evidence type="ECO:0000313" key="3">
    <source>
        <dbReference type="Proteomes" id="UP000054359"/>
    </source>
</evidence>
<feature type="non-terminal residue" evidence="2">
    <location>
        <position position="77"/>
    </location>
</feature>
<evidence type="ECO:0000256" key="1">
    <source>
        <dbReference type="SAM" id="Phobius"/>
    </source>
</evidence>
<gene>
    <name evidence="2" type="ORF">X975_00194</name>
</gene>
<reference evidence="2 3" key="1">
    <citation type="submission" date="2013-11" db="EMBL/GenBank/DDBJ databases">
        <title>Genome sequencing of Stegodyphus mimosarum.</title>
        <authorList>
            <person name="Bechsgaard J."/>
        </authorList>
    </citation>
    <scope>NUCLEOTIDE SEQUENCE [LARGE SCALE GENOMIC DNA]</scope>
</reference>
<keyword evidence="3" id="KW-1185">Reference proteome</keyword>
<name>A0A087UP96_STEMI</name>
<proteinExistence type="predicted"/>
<keyword evidence="1" id="KW-1133">Transmembrane helix</keyword>
<feature type="non-terminal residue" evidence="2">
    <location>
        <position position="1"/>
    </location>
</feature>
<dbReference type="AlphaFoldDB" id="A0A087UP96"/>
<protein>
    <submittedName>
        <fullName evidence="2">Uncharacterized protein</fullName>
    </submittedName>
</protein>
<sequence length="77" mass="9149">KSFLSISYLIGGPHKKLEFVICAKTIFLNLKLPKREDFRHLHHFWITSFTSLFFFTSQGHLWILYVILLTEIALRLL</sequence>
<feature type="transmembrane region" description="Helical" evidence="1">
    <location>
        <begin position="44"/>
        <end position="68"/>
    </location>
</feature>
<dbReference type="EMBL" id="KK120844">
    <property type="protein sequence ID" value="KFM79185.1"/>
    <property type="molecule type" value="Genomic_DNA"/>
</dbReference>
<keyword evidence="1" id="KW-0472">Membrane</keyword>
<keyword evidence="1" id="KW-0812">Transmembrane</keyword>